<evidence type="ECO:0000256" key="4">
    <source>
        <dbReference type="ARBA" id="ARBA00022840"/>
    </source>
</evidence>
<reference evidence="6" key="1">
    <citation type="submission" date="2020-10" db="EMBL/GenBank/DDBJ databases">
        <authorList>
            <person name="Gilroy R."/>
        </authorList>
    </citation>
    <scope>NUCLEOTIDE SEQUENCE</scope>
    <source>
        <strain evidence="6">CHK157-1446</strain>
    </source>
</reference>
<dbReference type="InterPro" id="IPR017871">
    <property type="entry name" value="ABC_transporter-like_CS"/>
</dbReference>
<gene>
    <name evidence="6" type="ORF">IAD01_06535</name>
</gene>
<dbReference type="InterPro" id="IPR027417">
    <property type="entry name" value="P-loop_NTPase"/>
</dbReference>
<dbReference type="PANTHER" id="PTHR43335">
    <property type="entry name" value="ABC TRANSPORTER, ATP-BINDING PROTEIN"/>
    <property type="match status" value="1"/>
</dbReference>
<evidence type="ECO:0000313" key="6">
    <source>
        <dbReference type="EMBL" id="HIS25041.1"/>
    </source>
</evidence>
<dbReference type="PROSITE" id="PS50893">
    <property type="entry name" value="ABC_TRANSPORTER_2"/>
    <property type="match status" value="1"/>
</dbReference>
<dbReference type="Proteomes" id="UP000823982">
    <property type="component" value="Unassembled WGS sequence"/>
</dbReference>
<dbReference type="GO" id="GO:0016887">
    <property type="term" value="F:ATP hydrolysis activity"/>
    <property type="evidence" value="ECO:0007669"/>
    <property type="project" value="InterPro"/>
</dbReference>
<dbReference type="InterPro" id="IPR003439">
    <property type="entry name" value="ABC_transporter-like_ATP-bd"/>
</dbReference>
<dbReference type="InterPro" id="IPR003593">
    <property type="entry name" value="AAA+_ATPase"/>
</dbReference>
<evidence type="ECO:0000256" key="3">
    <source>
        <dbReference type="ARBA" id="ARBA00022741"/>
    </source>
</evidence>
<evidence type="ECO:0000313" key="7">
    <source>
        <dbReference type="Proteomes" id="UP000823982"/>
    </source>
</evidence>
<comment type="similarity">
    <text evidence="1">Belongs to the ABC transporter superfamily.</text>
</comment>
<evidence type="ECO:0000256" key="2">
    <source>
        <dbReference type="ARBA" id="ARBA00022448"/>
    </source>
</evidence>
<sequence>MKLSISNLTKKYGNVTALDGFAFEFSEGIYGILGANGAGKSTLMNLITDNVRRDGGSILYDGKDILELGAEFRGVLGYMPQQQGIYEHMTAESFVSYMARLKGLKGARLKAEVERVLNLANLSGVKHKKTGQFSGGMKQRVLLAQALLNDPKVLILDEPTAGLDPKERVRIRNFIEKLSKDRIVLLATHIVSDIESIADEVLLMKRGRLLNVSSPAELIKSLPSDIKPVAYYPSLEDVYLYYLGD</sequence>
<reference evidence="6" key="2">
    <citation type="journal article" date="2021" name="PeerJ">
        <title>Extensive microbial diversity within the chicken gut microbiome revealed by metagenomics and culture.</title>
        <authorList>
            <person name="Gilroy R."/>
            <person name="Ravi A."/>
            <person name="Getino M."/>
            <person name="Pursley I."/>
            <person name="Horton D.L."/>
            <person name="Alikhan N.F."/>
            <person name="Baker D."/>
            <person name="Gharbi K."/>
            <person name="Hall N."/>
            <person name="Watson M."/>
            <person name="Adriaenssens E.M."/>
            <person name="Foster-Nyarko E."/>
            <person name="Jarju S."/>
            <person name="Secka A."/>
            <person name="Antonio M."/>
            <person name="Oren A."/>
            <person name="Chaudhuri R.R."/>
            <person name="La Ragione R."/>
            <person name="Hildebrand F."/>
            <person name="Pallen M.J."/>
        </authorList>
    </citation>
    <scope>NUCLEOTIDE SEQUENCE</scope>
    <source>
        <strain evidence="6">CHK157-1446</strain>
    </source>
</reference>
<evidence type="ECO:0000256" key="1">
    <source>
        <dbReference type="ARBA" id="ARBA00005417"/>
    </source>
</evidence>
<organism evidence="6 7">
    <name type="scientific">Candidatus Faeciplasma gallinarum</name>
    <dbReference type="NCBI Taxonomy" id="2840799"/>
    <lineage>
        <taxon>Bacteria</taxon>
        <taxon>Bacillati</taxon>
        <taxon>Bacillota</taxon>
        <taxon>Clostridia</taxon>
        <taxon>Eubacteriales</taxon>
        <taxon>Oscillospiraceae</taxon>
        <taxon>Oscillospiraceae incertae sedis</taxon>
        <taxon>Candidatus Faeciplasma</taxon>
    </lineage>
</organism>
<comment type="caution">
    <text evidence="6">The sequence shown here is derived from an EMBL/GenBank/DDBJ whole genome shotgun (WGS) entry which is preliminary data.</text>
</comment>
<dbReference type="PROSITE" id="PS00211">
    <property type="entry name" value="ABC_TRANSPORTER_1"/>
    <property type="match status" value="1"/>
</dbReference>
<feature type="domain" description="ABC transporter" evidence="5">
    <location>
        <begin position="3"/>
        <end position="231"/>
    </location>
</feature>
<proteinExistence type="inferred from homology"/>
<dbReference type="AlphaFoldDB" id="A0A9D1EP57"/>
<protein>
    <submittedName>
        <fullName evidence="6">ABC transporter ATP-binding protein</fullName>
    </submittedName>
</protein>
<keyword evidence="2" id="KW-0813">Transport</keyword>
<keyword evidence="3" id="KW-0547">Nucleotide-binding</keyword>
<dbReference type="SMART" id="SM00382">
    <property type="entry name" value="AAA"/>
    <property type="match status" value="1"/>
</dbReference>
<evidence type="ECO:0000259" key="5">
    <source>
        <dbReference type="PROSITE" id="PS50893"/>
    </source>
</evidence>
<accession>A0A9D1EP57</accession>
<dbReference type="Gene3D" id="3.40.50.300">
    <property type="entry name" value="P-loop containing nucleotide triphosphate hydrolases"/>
    <property type="match status" value="1"/>
</dbReference>
<dbReference type="CDD" id="cd03264">
    <property type="entry name" value="ABC_drug_resistance_like"/>
    <property type="match status" value="1"/>
</dbReference>
<name>A0A9D1EP57_9FIRM</name>
<dbReference type="GO" id="GO:0005524">
    <property type="term" value="F:ATP binding"/>
    <property type="evidence" value="ECO:0007669"/>
    <property type="project" value="UniProtKB-KW"/>
</dbReference>
<dbReference type="EMBL" id="DVIR01000059">
    <property type="protein sequence ID" value="HIS25041.1"/>
    <property type="molecule type" value="Genomic_DNA"/>
</dbReference>
<dbReference type="PANTHER" id="PTHR43335:SF2">
    <property type="entry name" value="ABC TRANSPORTER, ATP-BINDING PROTEIN"/>
    <property type="match status" value="1"/>
</dbReference>
<dbReference type="SUPFAM" id="SSF52540">
    <property type="entry name" value="P-loop containing nucleoside triphosphate hydrolases"/>
    <property type="match status" value="1"/>
</dbReference>
<keyword evidence="4 6" id="KW-0067">ATP-binding</keyword>
<dbReference type="Pfam" id="PF00005">
    <property type="entry name" value="ABC_tran"/>
    <property type="match status" value="1"/>
</dbReference>